<name>Q6TMS1_STRCL</name>
<geneLocation type="plasmid" evidence="3">
    <name>pSCL2</name>
</geneLocation>
<reference evidence="3" key="1">
    <citation type="submission" date="2003-09" db="EMBL/GenBank/DDBJ databases">
        <title>Characterization of pSCL2, a giant linear plasmid in Streptomyces clavuligerus.</title>
        <authorList>
            <person name="Wu W."/>
            <person name="Roy K.L."/>
        </authorList>
    </citation>
    <scope>NUCLEOTIDE SEQUENCE</scope>
    <source>
        <plasmid evidence="3">pSCL2</plasmid>
    </source>
</reference>
<keyword evidence="2" id="KW-1133">Transmembrane helix</keyword>
<dbReference type="AlphaFoldDB" id="Q6TMS1"/>
<evidence type="ECO:0000313" key="3">
    <source>
        <dbReference type="EMBL" id="AAQ93552.1"/>
    </source>
</evidence>
<keyword evidence="2" id="KW-0472">Membrane</keyword>
<gene>
    <name evidence="3" type="ORF">pSCL2.5.424.12</name>
</gene>
<feature type="compositionally biased region" description="Low complexity" evidence="1">
    <location>
        <begin position="68"/>
        <end position="81"/>
    </location>
</feature>
<feature type="transmembrane region" description="Helical" evidence="2">
    <location>
        <begin position="6"/>
        <end position="24"/>
    </location>
</feature>
<keyword evidence="3" id="KW-0614">Plasmid</keyword>
<sequence>MYGHDPLLIILLLVLAGLGIGCVQHRWPAIGEAIDVAAKVLITLIGLLIFASGGTTEQSAPPDPVPAPSMSAASSPARQDH</sequence>
<feature type="transmembrane region" description="Helical" evidence="2">
    <location>
        <begin position="36"/>
        <end position="54"/>
    </location>
</feature>
<accession>Q6TMS1</accession>
<dbReference type="RefSeq" id="WP_003954214.1">
    <property type="nucleotide sequence ID" value="NZ_CM001017.1"/>
</dbReference>
<evidence type="ECO:0000256" key="2">
    <source>
        <dbReference type="SAM" id="Phobius"/>
    </source>
</evidence>
<evidence type="ECO:0000256" key="1">
    <source>
        <dbReference type="SAM" id="MobiDB-lite"/>
    </source>
</evidence>
<organism evidence="3">
    <name type="scientific">Streptomyces clavuligerus</name>
    <dbReference type="NCBI Taxonomy" id="1901"/>
    <lineage>
        <taxon>Bacteria</taxon>
        <taxon>Bacillati</taxon>
        <taxon>Actinomycetota</taxon>
        <taxon>Actinomycetes</taxon>
        <taxon>Kitasatosporales</taxon>
        <taxon>Streptomycetaceae</taxon>
        <taxon>Streptomyces</taxon>
    </lineage>
</organism>
<proteinExistence type="predicted"/>
<accession>B5GQZ9</accession>
<feature type="region of interest" description="Disordered" evidence="1">
    <location>
        <begin position="55"/>
        <end position="81"/>
    </location>
</feature>
<dbReference type="EMBL" id="AY392415">
    <property type="protein sequence ID" value="AAQ93552.1"/>
    <property type="molecule type" value="Genomic_DNA"/>
</dbReference>
<protein>
    <submittedName>
        <fullName evidence="3">Uncharacterized protein</fullName>
    </submittedName>
</protein>
<keyword evidence="2" id="KW-0812">Transmembrane</keyword>